<dbReference type="AlphaFoldDB" id="A8AH35"/>
<reference evidence="1 2" key="1">
    <citation type="submission" date="2007-08" db="EMBL/GenBank/DDBJ databases">
        <authorList>
            <consortium name="The Citrobacter koseri Genome Sequencing Project"/>
            <person name="McClelland M."/>
            <person name="Sanderson E.K."/>
            <person name="Porwollik S."/>
            <person name="Spieth J."/>
            <person name="Clifton W.S."/>
            <person name="Latreille P."/>
            <person name="Courtney L."/>
            <person name="Wang C."/>
            <person name="Pepin K."/>
            <person name="Bhonagiri V."/>
            <person name="Nash W."/>
            <person name="Johnson M."/>
            <person name="Thiruvilangam P."/>
            <person name="Wilson R."/>
        </authorList>
    </citation>
    <scope>NUCLEOTIDE SEQUENCE [LARGE SCALE GENOMIC DNA]</scope>
    <source>
        <strain evidence="2">ATCC BAA-895 / CDC 4225-83 / SGSC4696</strain>
    </source>
</reference>
<keyword evidence="2" id="KW-1185">Reference proteome</keyword>
<proteinExistence type="predicted"/>
<protein>
    <submittedName>
        <fullName evidence="1">Uncharacterized protein</fullName>
    </submittedName>
</protein>
<dbReference type="Proteomes" id="UP000008148">
    <property type="component" value="Chromosome"/>
</dbReference>
<gene>
    <name evidence="1" type="ordered locus">CKO_01666</name>
</gene>
<dbReference type="STRING" id="290338.CKO_01666"/>
<evidence type="ECO:0000313" key="2">
    <source>
        <dbReference type="Proteomes" id="UP000008148"/>
    </source>
</evidence>
<evidence type="ECO:0000313" key="1">
    <source>
        <dbReference type="EMBL" id="ABV12798.1"/>
    </source>
</evidence>
<dbReference type="EMBL" id="CP000822">
    <property type="protein sequence ID" value="ABV12798.1"/>
    <property type="molecule type" value="Genomic_DNA"/>
</dbReference>
<dbReference type="HOGENOM" id="CLU_3267694_0_0_6"/>
<name>A8AH35_CITK8</name>
<dbReference type="KEGG" id="cko:CKO_01666"/>
<organism evidence="1 2">
    <name type="scientific">Citrobacter koseri (strain ATCC BAA-895 / CDC 4225-83 / SGSC4696)</name>
    <dbReference type="NCBI Taxonomy" id="290338"/>
    <lineage>
        <taxon>Bacteria</taxon>
        <taxon>Pseudomonadati</taxon>
        <taxon>Pseudomonadota</taxon>
        <taxon>Gammaproteobacteria</taxon>
        <taxon>Enterobacterales</taxon>
        <taxon>Enterobacteriaceae</taxon>
        <taxon>Citrobacter</taxon>
    </lineage>
</organism>
<sequence>MQLQASDDKIVKRDENVIFRCQPDPLQCQTTAVKKFKEARQ</sequence>
<accession>A8AH35</accession>